<evidence type="ECO:0008006" key="3">
    <source>
        <dbReference type="Google" id="ProtNLM"/>
    </source>
</evidence>
<gene>
    <name evidence="1" type="ORF">ACJMK2_001484</name>
</gene>
<reference evidence="1 2" key="1">
    <citation type="submission" date="2024-11" db="EMBL/GenBank/DDBJ databases">
        <title>Chromosome-level genome assembly of the freshwater bivalve Anodonta woodiana.</title>
        <authorList>
            <person name="Chen X."/>
        </authorList>
    </citation>
    <scope>NUCLEOTIDE SEQUENCE [LARGE SCALE GENOMIC DNA]</scope>
    <source>
        <strain evidence="1">MN2024</strain>
        <tissue evidence="1">Gills</tissue>
    </source>
</reference>
<accession>A0ABD3XSF4</accession>
<evidence type="ECO:0000313" key="2">
    <source>
        <dbReference type="Proteomes" id="UP001634394"/>
    </source>
</evidence>
<dbReference type="AlphaFoldDB" id="A0ABD3XSF4"/>
<feature type="non-terminal residue" evidence="1">
    <location>
        <position position="1"/>
    </location>
</feature>
<feature type="non-terminal residue" evidence="1">
    <location>
        <position position="53"/>
    </location>
</feature>
<keyword evidence="2" id="KW-1185">Reference proteome</keyword>
<comment type="caution">
    <text evidence="1">The sequence shown here is derived from an EMBL/GenBank/DDBJ whole genome shotgun (WGS) entry which is preliminary data.</text>
</comment>
<dbReference type="Proteomes" id="UP001634394">
    <property type="component" value="Unassembled WGS sequence"/>
</dbReference>
<name>A0ABD3XSF4_SINWO</name>
<proteinExistence type="predicted"/>
<organism evidence="1 2">
    <name type="scientific">Sinanodonta woodiana</name>
    <name type="common">Chinese pond mussel</name>
    <name type="synonym">Anodonta woodiana</name>
    <dbReference type="NCBI Taxonomy" id="1069815"/>
    <lineage>
        <taxon>Eukaryota</taxon>
        <taxon>Metazoa</taxon>
        <taxon>Spiralia</taxon>
        <taxon>Lophotrochozoa</taxon>
        <taxon>Mollusca</taxon>
        <taxon>Bivalvia</taxon>
        <taxon>Autobranchia</taxon>
        <taxon>Heteroconchia</taxon>
        <taxon>Palaeoheterodonta</taxon>
        <taxon>Unionida</taxon>
        <taxon>Unionoidea</taxon>
        <taxon>Unionidae</taxon>
        <taxon>Unioninae</taxon>
        <taxon>Sinanodonta</taxon>
    </lineage>
</organism>
<sequence length="53" mass="6051">ADGLRDNIVLDPQWMINVFGSLITAKKFIGNNPAITNEWFEFEENGKLTQKII</sequence>
<protein>
    <recommendedName>
        <fullName evidence="3">Non-specific serine/threonine protein kinase</fullName>
    </recommendedName>
</protein>
<dbReference type="EMBL" id="JBJQND010000001">
    <property type="protein sequence ID" value="KAL3889130.1"/>
    <property type="molecule type" value="Genomic_DNA"/>
</dbReference>
<evidence type="ECO:0000313" key="1">
    <source>
        <dbReference type="EMBL" id="KAL3889130.1"/>
    </source>
</evidence>